<comment type="caution">
    <text evidence="3">The sequence shown here is derived from an EMBL/GenBank/DDBJ whole genome shotgun (WGS) entry which is preliminary data.</text>
</comment>
<feature type="compositionally biased region" description="Polar residues" evidence="1">
    <location>
        <begin position="164"/>
        <end position="173"/>
    </location>
</feature>
<evidence type="ECO:0000313" key="5">
    <source>
        <dbReference type="Proteomes" id="UP001239414"/>
    </source>
</evidence>
<proteinExistence type="predicted"/>
<dbReference type="AlphaFoldDB" id="A0AAP4F7Q4"/>
<sequence>MTNASTASTENNLPEVDLDRVVAAMGTFDIELTKVEGEIDAATANLNGLPTMFAVLDSVVIVRCDVPTDASFSKADAGLFLAANQINSVAFGARAVISEHDDMLVVRTERDIPAAAGMTDEQLTTALKKAVDAVINGQDAMVSAAEEMAKLGSETAAKAGNGGEENSTPSDNA</sequence>
<evidence type="ECO:0000256" key="1">
    <source>
        <dbReference type="SAM" id="MobiDB-lite"/>
    </source>
</evidence>
<keyword evidence="5" id="KW-1185">Reference proteome</keyword>
<organism evidence="3 4">
    <name type="scientific">Corynebacterium accolens</name>
    <dbReference type="NCBI Taxonomy" id="38284"/>
    <lineage>
        <taxon>Bacteria</taxon>
        <taxon>Bacillati</taxon>
        <taxon>Actinomycetota</taxon>
        <taxon>Actinomycetes</taxon>
        <taxon>Mycobacteriales</taxon>
        <taxon>Corynebacteriaceae</taxon>
        <taxon>Corynebacterium</taxon>
    </lineage>
</organism>
<evidence type="ECO:0000313" key="3">
    <source>
        <dbReference type="EMBL" id="MDK4334323.1"/>
    </source>
</evidence>
<dbReference type="Proteomes" id="UP001230317">
    <property type="component" value="Unassembled WGS sequence"/>
</dbReference>
<dbReference type="EMBL" id="JASNUO010000004">
    <property type="protein sequence ID" value="MDK4247451.1"/>
    <property type="molecule type" value="Genomic_DNA"/>
</dbReference>
<reference evidence="3 5" key="1">
    <citation type="submission" date="2023-05" db="EMBL/GenBank/DDBJ databases">
        <title>Metabolic capabilities are highly conserved among human nasal-associated Corynebacterium species in pangenomic analyses.</title>
        <authorList>
            <person name="Tran T.H."/>
            <person name="Roberts A.Q."/>
            <person name="Escapa I.F."/>
            <person name="Gao W."/>
            <person name="Conlan S."/>
            <person name="Kong H."/>
            <person name="Segre J.A."/>
            <person name="Kelly M.S."/>
            <person name="Lemon K.P."/>
        </authorList>
    </citation>
    <scope>NUCLEOTIDE SEQUENCE</scope>
    <source>
        <strain evidence="3">KPL2618</strain>
        <strain evidence="2 5">KPL3802</strain>
    </source>
</reference>
<evidence type="ECO:0000313" key="4">
    <source>
        <dbReference type="Proteomes" id="UP001230317"/>
    </source>
</evidence>
<feature type="region of interest" description="Disordered" evidence="1">
    <location>
        <begin position="153"/>
        <end position="173"/>
    </location>
</feature>
<evidence type="ECO:0000313" key="2">
    <source>
        <dbReference type="EMBL" id="MDK4247451.1"/>
    </source>
</evidence>
<gene>
    <name evidence="2" type="ORF">QPX34_05330</name>
    <name evidence="3" type="ORF">QPX58_02670</name>
</gene>
<dbReference type="InterPro" id="IPR019660">
    <property type="entry name" value="Put_sensory_transdc_reg_YbjN"/>
</dbReference>
<dbReference type="EMBL" id="JASNVU010000003">
    <property type="protein sequence ID" value="MDK4334323.1"/>
    <property type="molecule type" value="Genomic_DNA"/>
</dbReference>
<dbReference type="Pfam" id="PF10722">
    <property type="entry name" value="YbjN"/>
    <property type="match status" value="1"/>
</dbReference>
<accession>A0AAP4F7Q4</accession>
<dbReference type="Proteomes" id="UP001239414">
    <property type="component" value="Unassembled WGS sequence"/>
</dbReference>
<dbReference type="RefSeq" id="WP_023030683.1">
    <property type="nucleotide sequence ID" value="NZ_JAHWQZ010000002.1"/>
</dbReference>
<protein>
    <submittedName>
        <fullName evidence="3">YbjN domain-containing protein</fullName>
    </submittedName>
</protein>
<name>A0AAP4F7Q4_9CORY</name>